<dbReference type="Proteomes" id="UP000244727">
    <property type="component" value="Chromosome"/>
</dbReference>
<evidence type="ECO:0000259" key="3">
    <source>
        <dbReference type="Pfam" id="PF01557"/>
    </source>
</evidence>
<evidence type="ECO:0000256" key="2">
    <source>
        <dbReference type="SAM" id="MobiDB-lite"/>
    </source>
</evidence>
<reference evidence="5 6" key="1">
    <citation type="submission" date="2018-04" db="EMBL/GenBank/DDBJ databases">
        <title>Halococcoides cellulosivorans gen. nov., sp. nov., an extremely halophilic cellulose-utilizing haloarchaeon from hypersaline lakes.</title>
        <authorList>
            <person name="Sorokin D.Y."/>
            <person name="Toshchakov S.V."/>
            <person name="Samarov N.I."/>
            <person name="Korzhenkov A."/>
            <person name="Kublanov I.V."/>
        </authorList>
    </citation>
    <scope>NUCLEOTIDE SEQUENCE [LARGE SCALE GENOMIC DNA]</scope>
    <source>
        <strain evidence="5 6">HArcel1</strain>
    </source>
</reference>
<evidence type="ECO:0000259" key="4">
    <source>
        <dbReference type="Pfam" id="PF10370"/>
    </source>
</evidence>
<keyword evidence="6" id="KW-1185">Reference proteome</keyword>
<evidence type="ECO:0000313" key="5">
    <source>
        <dbReference type="EMBL" id="AWB27976.1"/>
    </source>
</evidence>
<gene>
    <name evidence="5" type="ORF">HARCEL1_09780</name>
</gene>
<feature type="domain" description="Rv2993c-like N-terminal" evidence="4">
    <location>
        <begin position="1"/>
        <end position="54"/>
    </location>
</feature>
<proteinExistence type="predicted"/>
<dbReference type="InterPro" id="IPR036663">
    <property type="entry name" value="Fumarylacetoacetase_C_sf"/>
</dbReference>
<name>A0A2R4X2F4_9EURY</name>
<dbReference type="PANTHER" id="PTHR11820:SF7">
    <property type="entry name" value="ACYLPYRUVASE FAHD1, MITOCHONDRIAL"/>
    <property type="match status" value="1"/>
</dbReference>
<protein>
    <submittedName>
        <fullName evidence="5">2-hydroxyhepta-2,4-diene-1,7-dioate isomerase</fullName>
    </submittedName>
</protein>
<dbReference type="PANTHER" id="PTHR11820">
    <property type="entry name" value="ACYLPYRUVASE"/>
    <property type="match status" value="1"/>
</dbReference>
<dbReference type="SUPFAM" id="SSF56529">
    <property type="entry name" value="FAH"/>
    <property type="match status" value="1"/>
</dbReference>
<dbReference type="GO" id="GO:0019752">
    <property type="term" value="P:carboxylic acid metabolic process"/>
    <property type="evidence" value="ECO:0007669"/>
    <property type="project" value="UniProtKB-ARBA"/>
</dbReference>
<dbReference type="GeneID" id="36512797"/>
<evidence type="ECO:0000313" key="6">
    <source>
        <dbReference type="Proteomes" id="UP000244727"/>
    </source>
</evidence>
<dbReference type="GO" id="GO:0016853">
    <property type="term" value="F:isomerase activity"/>
    <property type="evidence" value="ECO:0007669"/>
    <property type="project" value="UniProtKB-KW"/>
</dbReference>
<dbReference type="GO" id="GO:0046872">
    <property type="term" value="F:metal ion binding"/>
    <property type="evidence" value="ECO:0007669"/>
    <property type="project" value="UniProtKB-KW"/>
</dbReference>
<feature type="domain" description="Fumarylacetoacetase-like C-terminal" evidence="3">
    <location>
        <begin position="59"/>
        <end position="254"/>
    </location>
</feature>
<dbReference type="EMBL" id="CP028858">
    <property type="protein sequence ID" value="AWB27976.1"/>
    <property type="molecule type" value="Genomic_DNA"/>
</dbReference>
<feature type="region of interest" description="Disordered" evidence="2">
    <location>
        <begin position="17"/>
        <end position="38"/>
    </location>
</feature>
<dbReference type="FunFam" id="3.90.850.10:FF:000002">
    <property type="entry name" value="2-hydroxyhepta-2,4-diene-1,7-dioate isomerase"/>
    <property type="match status" value="1"/>
</dbReference>
<evidence type="ECO:0000256" key="1">
    <source>
        <dbReference type="ARBA" id="ARBA00022723"/>
    </source>
</evidence>
<keyword evidence="5" id="KW-0413">Isomerase</keyword>
<dbReference type="Pfam" id="PF01557">
    <property type="entry name" value="FAA_hydrolase"/>
    <property type="match status" value="1"/>
</dbReference>
<dbReference type="Gene3D" id="3.90.850.10">
    <property type="entry name" value="Fumarylacetoacetase-like, C-terminal domain"/>
    <property type="match status" value="1"/>
</dbReference>
<dbReference type="AlphaFoldDB" id="A0A2R4X2F4"/>
<accession>A0A2R4X2F4</accession>
<sequence>MKRVRFRDDAGNVRGGRWTTIDGDPAVTSAADPVGDGSFDDDTYRLDEVEVLPPSHPTKIVCVGLNYRDHAAEQGKSVPDRPMLFLKTPNTIRGHGATVTLPKGKSRVDHEAELAVVIGQRCRNVDRENAEDVIAGFTCMNDLSNRDDQQREQNWVRAKAFDGAAPLGPLIATPDHVPRDATVECRVNGELRQQSSREEFIFSIPELIEEITAYMTLEPGDVISTGTPAGVGPLEDGDRVEITVEGIGTLANDVESA</sequence>
<organism evidence="5 6">
    <name type="scientific">Halococcoides cellulosivorans</name>
    <dbReference type="NCBI Taxonomy" id="1679096"/>
    <lineage>
        <taxon>Archaea</taxon>
        <taxon>Methanobacteriati</taxon>
        <taxon>Methanobacteriota</taxon>
        <taxon>Stenosarchaea group</taxon>
        <taxon>Halobacteria</taxon>
        <taxon>Halobacteriales</taxon>
        <taxon>Haloarculaceae</taxon>
        <taxon>Halococcoides</taxon>
    </lineage>
</organism>
<dbReference type="InterPro" id="IPR018833">
    <property type="entry name" value="Rv2993c-like_N"/>
</dbReference>
<dbReference type="KEGG" id="harc:HARCEL1_09780"/>
<dbReference type="Pfam" id="PF10370">
    <property type="entry name" value="Rv2993c-like_N"/>
    <property type="match status" value="1"/>
</dbReference>
<dbReference type="GO" id="GO:0018773">
    <property type="term" value="F:acetylpyruvate hydrolase activity"/>
    <property type="evidence" value="ECO:0007669"/>
    <property type="project" value="TreeGrafter"/>
</dbReference>
<keyword evidence="1" id="KW-0479">Metal-binding</keyword>
<dbReference type="RefSeq" id="WP_108382952.1">
    <property type="nucleotide sequence ID" value="NZ_CP028858.1"/>
</dbReference>
<dbReference type="InterPro" id="IPR011234">
    <property type="entry name" value="Fumarylacetoacetase-like_C"/>
</dbReference>